<dbReference type="EMBL" id="CP097507">
    <property type="protein sequence ID" value="URE04611.1"/>
    <property type="molecule type" value="Genomic_DNA"/>
</dbReference>
<evidence type="ECO:0000313" key="2">
    <source>
        <dbReference type="EMBL" id="URE04611.1"/>
    </source>
</evidence>
<keyword evidence="3" id="KW-1185">Reference proteome</keyword>
<evidence type="ECO:0000256" key="1">
    <source>
        <dbReference type="SAM" id="MobiDB-lite"/>
    </source>
</evidence>
<sequence length="197" mass="21616">MLDVDKTIKEYEVTMARRDASRFVLDIVTLRSSHLNVAWVCREMERPMGVCPEEVCFLLPASCTVVRGIKLWHWTEVACPIAGENGTSACEPTPRQQGNKLHDTPTYDFRPCFPVFLIPMLRMSSSLLPPPPLYMGARAARTLAFVLGTLNVGIVLRAVPRQAGRAGGNGAVVPGGTKPRRRDAFHERRGGGACVSV</sequence>
<gene>
    <name evidence="2" type="ORF">MUK42_34012</name>
</gene>
<feature type="region of interest" description="Disordered" evidence="1">
    <location>
        <begin position="166"/>
        <end position="197"/>
    </location>
</feature>
<dbReference type="AlphaFoldDB" id="A0A9E7K4R3"/>
<dbReference type="Proteomes" id="UP001055439">
    <property type="component" value="Chromosome 5"/>
</dbReference>
<name>A0A9E7K4R3_9LILI</name>
<proteinExistence type="predicted"/>
<organism evidence="2 3">
    <name type="scientific">Musa troglodytarum</name>
    <name type="common">fe'i banana</name>
    <dbReference type="NCBI Taxonomy" id="320322"/>
    <lineage>
        <taxon>Eukaryota</taxon>
        <taxon>Viridiplantae</taxon>
        <taxon>Streptophyta</taxon>
        <taxon>Embryophyta</taxon>
        <taxon>Tracheophyta</taxon>
        <taxon>Spermatophyta</taxon>
        <taxon>Magnoliopsida</taxon>
        <taxon>Liliopsida</taxon>
        <taxon>Zingiberales</taxon>
        <taxon>Musaceae</taxon>
        <taxon>Musa</taxon>
    </lineage>
</organism>
<accession>A0A9E7K4R3</accession>
<protein>
    <submittedName>
        <fullName evidence="2">Uncharacterized protein</fullName>
    </submittedName>
</protein>
<evidence type="ECO:0000313" key="3">
    <source>
        <dbReference type="Proteomes" id="UP001055439"/>
    </source>
</evidence>
<reference evidence="2" key="1">
    <citation type="submission" date="2022-05" db="EMBL/GenBank/DDBJ databases">
        <title>The Musa troglodytarum L. genome provides insights into the mechanism of non-climacteric behaviour and enrichment of carotenoids.</title>
        <authorList>
            <person name="Wang J."/>
        </authorList>
    </citation>
    <scope>NUCLEOTIDE SEQUENCE</scope>
    <source>
        <tissue evidence="2">Leaf</tissue>
    </source>
</reference>